<dbReference type="AlphaFoldDB" id="A0AAE4CNP0"/>
<dbReference type="Proteomes" id="UP001180845">
    <property type="component" value="Unassembled WGS sequence"/>
</dbReference>
<evidence type="ECO:0000313" key="1">
    <source>
        <dbReference type="EMBL" id="MDR7300868.1"/>
    </source>
</evidence>
<keyword evidence="2" id="KW-1185">Reference proteome</keyword>
<gene>
    <name evidence="1" type="ORF">JOF55_001049</name>
</gene>
<protein>
    <recommendedName>
        <fullName evidence="3">CBS domain-containing protein</fullName>
    </recommendedName>
</protein>
<organism evidence="1 2">
    <name type="scientific">Haloactinomyces albus</name>
    <dbReference type="NCBI Taxonomy" id="1352928"/>
    <lineage>
        <taxon>Bacteria</taxon>
        <taxon>Bacillati</taxon>
        <taxon>Actinomycetota</taxon>
        <taxon>Actinomycetes</taxon>
        <taxon>Actinopolysporales</taxon>
        <taxon>Actinopolysporaceae</taxon>
        <taxon>Haloactinomyces</taxon>
    </lineage>
</organism>
<accession>A0AAE4CNP0</accession>
<sequence length="158" mass="18431">MIAQIPKVVEAGYVSVIARDGIICGIVTPADLIEHFSALTRPFFMLSEIERRLRRVIDRTFDEGDLNCVASPEEDRRTIPSSADELTMGQAQRLLDNQELWDKLNWKPERPVFIDALNEVREIRNEVMHFRPNPLSDNSTIRLDRFARWLRSLHPDRY</sequence>
<evidence type="ECO:0000313" key="2">
    <source>
        <dbReference type="Proteomes" id="UP001180845"/>
    </source>
</evidence>
<name>A0AAE4CNP0_9ACTN</name>
<evidence type="ECO:0008006" key="3">
    <source>
        <dbReference type="Google" id="ProtNLM"/>
    </source>
</evidence>
<reference evidence="1" key="1">
    <citation type="submission" date="2023-07" db="EMBL/GenBank/DDBJ databases">
        <title>Sequencing the genomes of 1000 actinobacteria strains.</title>
        <authorList>
            <person name="Klenk H.-P."/>
        </authorList>
    </citation>
    <scope>NUCLEOTIDE SEQUENCE</scope>
    <source>
        <strain evidence="1">DSM 45977</strain>
    </source>
</reference>
<proteinExistence type="predicted"/>
<dbReference type="EMBL" id="JAVDXW010000001">
    <property type="protein sequence ID" value="MDR7300868.1"/>
    <property type="molecule type" value="Genomic_DNA"/>
</dbReference>
<comment type="caution">
    <text evidence="1">The sequence shown here is derived from an EMBL/GenBank/DDBJ whole genome shotgun (WGS) entry which is preliminary data.</text>
</comment>
<dbReference type="RefSeq" id="WP_310270364.1">
    <property type="nucleotide sequence ID" value="NZ_JAVDXW010000001.1"/>
</dbReference>